<comment type="caution">
    <text evidence="1">The sequence shown here is derived from an EMBL/GenBank/DDBJ whole genome shotgun (WGS) entry which is preliminary data.</text>
</comment>
<proteinExistence type="predicted"/>
<dbReference type="Proteomes" id="UP000821845">
    <property type="component" value="Chromosome 7"/>
</dbReference>
<evidence type="ECO:0000313" key="2">
    <source>
        <dbReference type="Proteomes" id="UP000821845"/>
    </source>
</evidence>
<accession>A0ACB7RY21</accession>
<name>A0ACB7RY21_HYAAI</name>
<sequence>MRIGKKVTGEMYVCSEHFKQEDYFWSHLGDVPKTAALRLCRTSETVLEDIVTRESSRMHHPMLHLAFGCTCLTGLIVAFAVGLVLLVLKEASGMVDKYSIDLISKEVREALDKSDYAWPFAKYPNANKMDDSVSYKYGNY</sequence>
<protein>
    <submittedName>
        <fullName evidence="1">Uncharacterized protein</fullName>
    </submittedName>
</protein>
<reference evidence="1" key="1">
    <citation type="submission" date="2020-05" db="EMBL/GenBank/DDBJ databases">
        <title>Large-scale comparative analyses of tick genomes elucidate their genetic diversity and vector capacities.</title>
        <authorList>
            <person name="Jia N."/>
            <person name="Wang J."/>
            <person name="Shi W."/>
            <person name="Du L."/>
            <person name="Sun Y."/>
            <person name="Zhan W."/>
            <person name="Jiang J."/>
            <person name="Wang Q."/>
            <person name="Zhang B."/>
            <person name="Ji P."/>
            <person name="Sakyi L.B."/>
            <person name="Cui X."/>
            <person name="Yuan T."/>
            <person name="Jiang B."/>
            <person name="Yang W."/>
            <person name="Lam T.T.-Y."/>
            <person name="Chang Q."/>
            <person name="Ding S."/>
            <person name="Wang X."/>
            <person name="Zhu J."/>
            <person name="Ruan X."/>
            <person name="Zhao L."/>
            <person name="Wei J."/>
            <person name="Que T."/>
            <person name="Du C."/>
            <person name="Cheng J."/>
            <person name="Dai P."/>
            <person name="Han X."/>
            <person name="Huang E."/>
            <person name="Gao Y."/>
            <person name="Liu J."/>
            <person name="Shao H."/>
            <person name="Ye R."/>
            <person name="Li L."/>
            <person name="Wei W."/>
            <person name="Wang X."/>
            <person name="Wang C."/>
            <person name="Yang T."/>
            <person name="Huo Q."/>
            <person name="Li W."/>
            <person name="Guo W."/>
            <person name="Chen H."/>
            <person name="Zhou L."/>
            <person name="Ni X."/>
            <person name="Tian J."/>
            <person name="Zhou Y."/>
            <person name="Sheng Y."/>
            <person name="Liu T."/>
            <person name="Pan Y."/>
            <person name="Xia L."/>
            <person name="Li J."/>
            <person name="Zhao F."/>
            <person name="Cao W."/>
        </authorList>
    </citation>
    <scope>NUCLEOTIDE SEQUENCE</scope>
    <source>
        <strain evidence="1">Hyas-2018</strain>
    </source>
</reference>
<gene>
    <name evidence="1" type="ORF">HPB50_021231</name>
</gene>
<keyword evidence="2" id="KW-1185">Reference proteome</keyword>
<organism evidence="1 2">
    <name type="scientific">Hyalomma asiaticum</name>
    <name type="common">Tick</name>
    <dbReference type="NCBI Taxonomy" id="266040"/>
    <lineage>
        <taxon>Eukaryota</taxon>
        <taxon>Metazoa</taxon>
        <taxon>Ecdysozoa</taxon>
        <taxon>Arthropoda</taxon>
        <taxon>Chelicerata</taxon>
        <taxon>Arachnida</taxon>
        <taxon>Acari</taxon>
        <taxon>Parasitiformes</taxon>
        <taxon>Ixodida</taxon>
        <taxon>Ixodoidea</taxon>
        <taxon>Ixodidae</taxon>
        <taxon>Hyalomminae</taxon>
        <taxon>Hyalomma</taxon>
    </lineage>
</organism>
<evidence type="ECO:0000313" key="1">
    <source>
        <dbReference type="EMBL" id="KAH6926712.1"/>
    </source>
</evidence>
<dbReference type="EMBL" id="CM023487">
    <property type="protein sequence ID" value="KAH6926712.1"/>
    <property type="molecule type" value="Genomic_DNA"/>
</dbReference>